<evidence type="ECO:0000313" key="2">
    <source>
        <dbReference type="EMBL" id="MCX3264072.1"/>
    </source>
</evidence>
<gene>
    <name evidence="2" type="ORF">OQZ29_04910</name>
</gene>
<organism evidence="2 3">
    <name type="scientific">Pedobacter agri</name>
    <dbReference type="NCBI Taxonomy" id="454586"/>
    <lineage>
        <taxon>Bacteria</taxon>
        <taxon>Pseudomonadati</taxon>
        <taxon>Bacteroidota</taxon>
        <taxon>Sphingobacteriia</taxon>
        <taxon>Sphingobacteriales</taxon>
        <taxon>Sphingobacteriaceae</taxon>
        <taxon>Pedobacter</taxon>
    </lineage>
</organism>
<evidence type="ECO:0000313" key="3">
    <source>
        <dbReference type="Proteomes" id="UP001142592"/>
    </source>
</evidence>
<dbReference type="Proteomes" id="UP001142592">
    <property type="component" value="Unassembled WGS sequence"/>
</dbReference>
<keyword evidence="3" id="KW-1185">Reference proteome</keyword>
<dbReference type="AlphaFoldDB" id="A0A9X3I7S4"/>
<dbReference type="PANTHER" id="PTHR43245">
    <property type="entry name" value="BIFUNCTIONAL POLYMYXIN RESISTANCE PROTEIN ARNA"/>
    <property type="match status" value="1"/>
</dbReference>
<evidence type="ECO:0000259" key="1">
    <source>
        <dbReference type="Pfam" id="PF01370"/>
    </source>
</evidence>
<comment type="caution">
    <text evidence="2">The sequence shown here is derived from an EMBL/GenBank/DDBJ whole genome shotgun (WGS) entry which is preliminary data.</text>
</comment>
<sequence>MRDYLLTGASGFLGARIIELLGRKNITTIGRNRINDIICDLTEEIPDIPPHKVIVHAAGLAHFIPKTEQERQSFFHVNVDGSLNLMHAIEKSGQLPNSFIFISSVSVYGLQSGKMIKENAPLLATDPYGLSKIHAEEIIREWGKRNSVKVTILRLPLLIGEDAPGNLKSMVNGIKKGYYFNVRGGRARKSMVMVDDVAAIIPKAAAIEGIYNLSDNSHPSFLELSNKISSYLGKPKPLNLPMWFAKCLAIVGDRVGLNFPINSYKLEKLTSELTFNNSRAGEILGWKPTNVLQQIKI</sequence>
<dbReference type="Pfam" id="PF01370">
    <property type="entry name" value="Epimerase"/>
    <property type="match status" value="1"/>
</dbReference>
<dbReference type="InterPro" id="IPR036291">
    <property type="entry name" value="NAD(P)-bd_dom_sf"/>
</dbReference>
<dbReference type="Gene3D" id="3.40.50.720">
    <property type="entry name" value="NAD(P)-binding Rossmann-like Domain"/>
    <property type="match status" value="1"/>
</dbReference>
<proteinExistence type="predicted"/>
<dbReference type="InterPro" id="IPR050177">
    <property type="entry name" value="Lipid_A_modif_metabolic_enz"/>
</dbReference>
<reference evidence="2" key="1">
    <citation type="submission" date="2022-11" db="EMBL/GenBank/DDBJ databases">
        <authorList>
            <person name="Graham C."/>
            <person name="Newman J.D."/>
        </authorList>
    </citation>
    <scope>NUCLEOTIDE SEQUENCE</scope>
    <source>
        <strain evidence="2">DSM 19486</strain>
    </source>
</reference>
<dbReference type="SUPFAM" id="SSF51735">
    <property type="entry name" value="NAD(P)-binding Rossmann-fold domains"/>
    <property type="match status" value="1"/>
</dbReference>
<dbReference type="EMBL" id="JAPJUH010000002">
    <property type="protein sequence ID" value="MCX3264072.1"/>
    <property type="molecule type" value="Genomic_DNA"/>
</dbReference>
<feature type="domain" description="NAD-dependent epimerase/dehydratase" evidence="1">
    <location>
        <begin position="5"/>
        <end position="205"/>
    </location>
</feature>
<name>A0A9X3I7S4_9SPHI</name>
<accession>A0A9X3I7S4</accession>
<protein>
    <submittedName>
        <fullName evidence="2">NAD-dependent epimerase/dehydratase family protein</fullName>
    </submittedName>
</protein>
<dbReference type="PANTHER" id="PTHR43245:SF58">
    <property type="entry name" value="BLL5923 PROTEIN"/>
    <property type="match status" value="1"/>
</dbReference>
<dbReference type="RefSeq" id="WP_010600620.1">
    <property type="nucleotide sequence ID" value="NZ_JAPJUH010000002.1"/>
</dbReference>
<dbReference type="InterPro" id="IPR001509">
    <property type="entry name" value="Epimerase_deHydtase"/>
</dbReference>